<dbReference type="InterPro" id="IPR005135">
    <property type="entry name" value="Endo/exonuclease/phosphatase"/>
</dbReference>
<dbReference type="Proteomes" id="UP000694380">
    <property type="component" value="Unplaced"/>
</dbReference>
<evidence type="ECO:0000256" key="8">
    <source>
        <dbReference type="ARBA" id="ARBA00022801"/>
    </source>
</evidence>
<comment type="similarity">
    <text evidence="4">Belongs to the neutral sphingomyelinase family.</text>
</comment>
<dbReference type="PANTHER" id="PTHR16320:SF24">
    <property type="entry name" value="PHOSPHODIESTERASE, PUTATIVE-RELATED"/>
    <property type="match status" value="1"/>
</dbReference>
<evidence type="ECO:0000256" key="10">
    <source>
        <dbReference type="ARBA" id="ARBA00022919"/>
    </source>
</evidence>
<reference evidence="15" key="2">
    <citation type="submission" date="2025-09" db="UniProtKB">
        <authorList>
            <consortium name="Ensembl"/>
        </authorList>
    </citation>
    <scope>IDENTIFICATION</scope>
</reference>
<keyword evidence="8" id="KW-0378">Hydrolase</keyword>
<evidence type="ECO:0000256" key="3">
    <source>
        <dbReference type="ARBA" id="ARBA00004991"/>
    </source>
</evidence>
<gene>
    <name evidence="15" type="primary">SMPD2</name>
</gene>
<comment type="pathway">
    <text evidence="3">Sphingolipid metabolism.</text>
</comment>
<evidence type="ECO:0000256" key="2">
    <source>
        <dbReference type="ARBA" id="ARBA00004760"/>
    </source>
</evidence>
<evidence type="ECO:0000256" key="4">
    <source>
        <dbReference type="ARBA" id="ARBA00006335"/>
    </source>
</evidence>
<reference evidence="15" key="1">
    <citation type="submission" date="2025-08" db="UniProtKB">
        <authorList>
            <consortium name="Ensembl"/>
        </authorList>
    </citation>
    <scope>IDENTIFICATION</scope>
</reference>
<protein>
    <recommendedName>
        <fullName evidence="5">sphingomyelin phosphodiesterase</fullName>
        <ecNumber evidence="5">3.1.4.12</ecNumber>
    </recommendedName>
</protein>
<keyword evidence="10" id="KW-0746">Sphingolipid metabolism</keyword>
<comment type="subcellular location">
    <subcellularLocation>
        <location evidence="1">Membrane</location>
        <topology evidence="1">Multi-pass membrane protein</topology>
    </subcellularLocation>
</comment>
<dbReference type="InterPro" id="IPR038772">
    <property type="entry name" value="Sph/SMPD2-like"/>
</dbReference>
<evidence type="ECO:0000256" key="9">
    <source>
        <dbReference type="ARBA" id="ARBA00022842"/>
    </source>
</evidence>
<keyword evidence="9" id="KW-0460">Magnesium</keyword>
<evidence type="ECO:0000256" key="11">
    <source>
        <dbReference type="ARBA" id="ARBA00022989"/>
    </source>
</evidence>
<dbReference type="GO" id="GO:0004767">
    <property type="term" value="F:sphingomyelin phosphodiesterase activity"/>
    <property type="evidence" value="ECO:0007669"/>
    <property type="project" value="UniProtKB-EC"/>
</dbReference>
<evidence type="ECO:0000256" key="6">
    <source>
        <dbReference type="ARBA" id="ARBA00022692"/>
    </source>
</evidence>
<keyword evidence="13" id="KW-0472">Membrane</keyword>
<dbReference type="GO" id="GO:0046872">
    <property type="term" value="F:metal ion binding"/>
    <property type="evidence" value="ECO:0007669"/>
    <property type="project" value="UniProtKB-KW"/>
</dbReference>
<dbReference type="GO" id="GO:0016020">
    <property type="term" value="C:membrane"/>
    <property type="evidence" value="ECO:0007669"/>
    <property type="project" value="UniProtKB-SubCell"/>
</dbReference>
<dbReference type="Pfam" id="PF03372">
    <property type="entry name" value="Exo_endo_phos"/>
    <property type="match status" value="1"/>
</dbReference>
<evidence type="ECO:0000256" key="1">
    <source>
        <dbReference type="ARBA" id="ARBA00004141"/>
    </source>
</evidence>
<dbReference type="SUPFAM" id="SSF56219">
    <property type="entry name" value="DNase I-like"/>
    <property type="match status" value="1"/>
</dbReference>
<evidence type="ECO:0000256" key="13">
    <source>
        <dbReference type="ARBA" id="ARBA00023136"/>
    </source>
</evidence>
<keyword evidence="6" id="KW-0812">Transmembrane</keyword>
<evidence type="ECO:0000256" key="7">
    <source>
        <dbReference type="ARBA" id="ARBA00022723"/>
    </source>
</evidence>
<accession>A0A8C3HXA1</accession>
<dbReference type="InterPro" id="IPR036691">
    <property type="entry name" value="Endo/exonu/phosph_ase_sf"/>
</dbReference>
<sequence>MDTDPPLQLRVFNLNCWAIRYLSKLRQERIGLIGDTLSQEGFDLALLQEVWSERDYCELKQKLTVCYPYSHYFKSGVIGSGLCVFSRYPILDTFLYQYSLNGYPYMLQHGDWFCGKAVGLLVIKICGIIFHVYVTHTHLEGSGCGAGRWGFEHAPRGRGDPAAARLDRAAGLLCRHREVRGLRGWLHPGPSQLFHQQGGAAALPAGNPHRLRSLQGTCSTVGRRQEATYPGPRLRPGAEHCPADCTAFRFPTLRVRQERRKRPVWVWSIPHSHSVVLAASAPGPRGSSLSRAGTSVTYPSVRGCWAQMLLCVGRAQCCYAVTTTKLLCTALFIPRLQSAFTNEVNSISPILQMGKLRHGAAICPRSLSKPGAELGIDPRSPEALSTRQHCLPYYIVDLAGFEVP</sequence>
<feature type="domain" description="Endonuclease/exonuclease/phosphatase" evidence="14">
    <location>
        <begin position="27"/>
        <end position="174"/>
    </location>
</feature>
<proteinExistence type="inferred from homology"/>
<keyword evidence="11" id="KW-1133">Transmembrane helix</keyword>
<comment type="pathway">
    <text evidence="2">Lipid metabolism; sphingolipid metabolism.</text>
</comment>
<evidence type="ECO:0000256" key="12">
    <source>
        <dbReference type="ARBA" id="ARBA00023098"/>
    </source>
</evidence>
<evidence type="ECO:0000313" key="15">
    <source>
        <dbReference type="Ensembl" id="ENSCPBP00000025067.1"/>
    </source>
</evidence>
<dbReference type="EC" id="3.1.4.12" evidence="5"/>
<keyword evidence="16" id="KW-1185">Reference proteome</keyword>
<dbReference type="GeneTree" id="ENSGT00390000009166"/>
<dbReference type="Ensembl" id="ENSCPBT00000029535.1">
    <property type="protein sequence ID" value="ENSCPBP00000025067.1"/>
    <property type="gene ID" value="ENSCPBG00000017837.1"/>
</dbReference>
<dbReference type="PANTHER" id="PTHR16320">
    <property type="entry name" value="SPHINGOMYELINASE FAMILY MEMBER"/>
    <property type="match status" value="1"/>
</dbReference>
<name>A0A8C3HXA1_CHRPI</name>
<keyword evidence="12" id="KW-0443">Lipid metabolism</keyword>
<keyword evidence="7" id="KW-0479">Metal-binding</keyword>
<evidence type="ECO:0000259" key="14">
    <source>
        <dbReference type="Pfam" id="PF03372"/>
    </source>
</evidence>
<organism evidence="15 16">
    <name type="scientific">Chrysemys picta bellii</name>
    <name type="common">Western painted turtle</name>
    <name type="synonym">Emys bellii</name>
    <dbReference type="NCBI Taxonomy" id="8478"/>
    <lineage>
        <taxon>Eukaryota</taxon>
        <taxon>Metazoa</taxon>
        <taxon>Chordata</taxon>
        <taxon>Craniata</taxon>
        <taxon>Vertebrata</taxon>
        <taxon>Euteleostomi</taxon>
        <taxon>Archelosauria</taxon>
        <taxon>Testudinata</taxon>
        <taxon>Testudines</taxon>
        <taxon>Cryptodira</taxon>
        <taxon>Durocryptodira</taxon>
        <taxon>Testudinoidea</taxon>
        <taxon>Emydidae</taxon>
        <taxon>Chrysemys</taxon>
    </lineage>
</organism>
<dbReference type="AlphaFoldDB" id="A0A8C3HXA1"/>
<evidence type="ECO:0000256" key="5">
    <source>
        <dbReference type="ARBA" id="ARBA00012369"/>
    </source>
</evidence>
<dbReference type="GO" id="GO:0006665">
    <property type="term" value="P:sphingolipid metabolic process"/>
    <property type="evidence" value="ECO:0007669"/>
    <property type="project" value="UniProtKB-KW"/>
</dbReference>
<evidence type="ECO:0000313" key="16">
    <source>
        <dbReference type="Proteomes" id="UP000694380"/>
    </source>
</evidence>
<dbReference type="Gene3D" id="3.60.10.10">
    <property type="entry name" value="Endonuclease/exonuclease/phosphatase"/>
    <property type="match status" value="1"/>
</dbReference>